<organism evidence="1 2">
    <name type="scientific">Belnapia rosea</name>
    <dbReference type="NCBI Taxonomy" id="938405"/>
    <lineage>
        <taxon>Bacteria</taxon>
        <taxon>Pseudomonadati</taxon>
        <taxon>Pseudomonadota</taxon>
        <taxon>Alphaproteobacteria</taxon>
        <taxon>Acetobacterales</taxon>
        <taxon>Roseomonadaceae</taxon>
        <taxon>Belnapia</taxon>
    </lineage>
</organism>
<name>A0A1G6MAB9_9PROT</name>
<dbReference type="STRING" id="938405.SAMN02927895_01563"/>
<dbReference type="InterPro" id="IPR025961">
    <property type="entry name" value="Metal_resist"/>
</dbReference>
<dbReference type="EMBL" id="FMZX01000001">
    <property type="protein sequence ID" value="SDC51926.1"/>
    <property type="molecule type" value="Genomic_DNA"/>
</dbReference>
<dbReference type="Pfam" id="PF13801">
    <property type="entry name" value="Metal_resist"/>
    <property type="match status" value="1"/>
</dbReference>
<keyword evidence="2" id="KW-1185">Reference proteome</keyword>
<sequence length="145" mass="15505">MLRPSGRTLITALCGASLMLNLVLGGLLWWRPGPPPRGGRGFDRMVGRIEAALPEPDRPRFRAVLAAERPRYADALAAMRAASAEVDAVIRRDPYDPAALRGAMAIWAERMTAFNLAFGDTLAEALSAVSPEGRAQIAAARRPGG</sequence>
<proteinExistence type="predicted"/>
<evidence type="ECO:0000313" key="2">
    <source>
        <dbReference type="Proteomes" id="UP000198925"/>
    </source>
</evidence>
<protein>
    <submittedName>
        <fullName evidence="1">Heavy-metal resistance</fullName>
    </submittedName>
</protein>
<accession>A0A1G6MAB9</accession>
<dbReference type="AlphaFoldDB" id="A0A1G6MAB9"/>
<gene>
    <name evidence="1" type="ORF">SAMN04487779_10011136</name>
</gene>
<dbReference type="RefSeq" id="WP_090661237.1">
    <property type="nucleotide sequence ID" value="NZ_FMZX01000001.1"/>
</dbReference>
<dbReference type="Proteomes" id="UP000198925">
    <property type="component" value="Unassembled WGS sequence"/>
</dbReference>
<reference evidence="1 2" key="1">
    <citation type="submission" date="2016-10" db="EMBL/GenBank/DDBJ databases">
        <authorList>
            <person name="de Groot N.N."/>
        </authorList>
    </citation>
    <scope>NUCLEOTIDE SEQUENCE [LARGE SCALE GENOMIC DNA]</scope>
    <source>
        <strain evidence="1 2">CPCC 100156</strain>
    </source>
</reference>
<evidence type="ECO:0000313" key="1">
    <source>
        <dbReference type="EMBL" id="SDC51926.1"/>
    </source>
</evidence>